<keyword evidence="2" id="KW-0964">Secreted</keyword>
<dbReference type="Pfam" id="PF01471">
    <property type="entry name" value="PG_binding_1"/>
    <property type="match status" value="1"/>
</dbReference>
<dbReference type="EMBL" id="JBHLWN010000024">
    <property type="protein sequence ID" value="MFC0211962.1"/>
    <property type="molecule type" value="Genomic_DNA"/>
</dbReference>
<comment type="subcellular location">
    <subcellularLocation>
        <location evidence="1">Secreted</location>
    </subcellularLocation>
</comment>
<dbReference type="RefSeq" id="WP_377469007.1">
    <property type="nucleotide sequence ID" value="NZ_JBHLWN010000024.1"/>
</dbReference>
<dbReference type="Gene3D" id="1.10.101.10">
    <property type="entry name" value="PGBD-like superfamily/PGBD"/>
    <property type="match status" value="1"/>
</dbReference>
<keyword evidence="5" id="KW-0119">Carbohydrate metabolism</keyword>
<evidence type="ECO:0000256" key="1">
    <source>
        <dbReference type="ARBA" id="ARBA00004613"/>
    </source>
</evidence>
<dbReference type="Pfam" id="PF07335">
    <property type="entry name" value="Glyco_hydro_75"/>
    <property type="match status" value="1"/>
</dbReference>
<dbReference type="InterPro" id="IPR036366">
    <property type="entry name" value="PGBDSf"/>
</dbReference>
<keyword evidence="6" id="KW-0326">Glycosidase</keyword>
<gene>
    <name evidence="9" type="ORF">ACFFK0_05760</name>
</gene>
<keyword evidence="3" id="KW-0732">Signal</keyword>
<evidence type="ECO:0000259" key="8">
    <source>
        <dbReference type="Pfam" id="PF01471"/>
    </source>
</evidence>
<evidence type="ECO:0000256" key="3">
    <source>
        <dbReference type="ARBA" id="ARBA00022729"/>
    </source>
</evidence>
<dbReference type="InterPro" id="IPR036365">
    <property type="entry name" value="PGBD-like_sf"/>
</dbReference>
<evidence type="ECO:0000256" key="4">
    <source>
        <dbReference type="ARBA" id="ARBA00022801"/>
    </source>
</evidence>
<dbReference type="Proteomes" id="UP001589776">
    <property type="component" value="Unassembled WGS sequence"/>
</dbReference>
<keyword evidence="7" id="KW-0624">Polysaccharide degradation</keyword>
<keyword evidence="10" id="KW-1185">Reference proteome</keyword>
<evidence type="ECO:0000256" key="5">
    <source>
        <dbReference type="ARBA" id="ARBA00023277"/>
    </source>
</evidence>
<evidence type="ECO:0000256" key="2">
    <source>
        <dbReference type="ARBA" id="ARBA00022525"/>
    </source>
</evidence>
<evidence type="ECO:0000313" key="10">
    <source>
        <dbReference type="Proteomes" id="UP001589776"/>
    </source>
</evidence>
<dbReference type="InterPro" id="IPR009939">
    <property type="entry name" value="Chitosanase_fungal"/>
</dbReference>
<evidence type="ECO:0000256" key="6">
    <source>
        <dbReference type="ARBA" id="ARBA00023295"/>
    </source>
</evidence>
<name>A0ABV6DH59_9BACL</name>
<feature type="domain" description="Peptidoglycan binding-like" evidence="8">
    <location>
        <begin position="393"/>
        <end position="448"/>
    </location>
</feature>
<dbReference type="SUPFAM" id="SSF47090">
    <property type="entry name" value="PGBD-like"/>
    <property type="match status" value="1"/>
</dbReference>
<comment type="caution">
    <text evidence="9">The sequence shown here is derived from an EMBL/GenBank/DDBJ whole genome shotgun (WGS) entry which is preliminary data.</text>
</comment>
<keyword evidence="4" id="KW-0378">Hydrolase</keyword>
<dbReference type="InterPro" id="IPR002477">
    <property type="entry name" value="Peptidoglycan-bd-like"/>
</dbReference>
<organism evidence="9 10">
    <name type="scientific">Paenibacillus chartarius</name>
    <dbReference type="NCBI Taxonomy" id="747481"/>
    <lineage>
        <taxon>Bacteria</taxon>
        <taxon>Bacillati</taxon>
        <taxon>Bacillota</taxon>
        <taxon>Bacilli</taxon>
        <taxon>Bacillales</taxon>
        <taxon>Paenibacillaceae</taxon>
        <taxon>Paenibacillus</taxon>
    </lineage>
</organism>
<evidence type="ECO:0000313" key="9">
    <source>
        <dbReference type="EMBL" id="MFC0211962.1"/>
    </source>
</evidence>
<accession>A0ABV6DH59</accession>
<sequence length="450" mass="49733">METSNNQFHGTRWPALNVPQYDPQHTQKAAPDIFSLIAREICLGRLCHFYWASYANDGNYRLVQLCGFDGYAGMVYINEVTGQGYMPVQIPYPYLSGFQYLGATPYLAHRQGELSERSSVTTKETIGYVYDDVLKQRIAVYRLPGKKGVFFSSKLHVDADGAYWAYHPNDLGKKCNAYPNEPEKWMGLECLAHAGSPGNWYGLATDVHGRPYIQRNTDPAPGYYVSQTTLSEAGLENRNPKKYVDAETIPYFVLPAPAFKKWIAGGAKINIGDLGVVINQRNGKMAFAIFADTWPQSAGNRLGEGSMALACALGLGRDPKLHGGTEHAEIIYLIFPGSGKGPNTLRTLDEINEAGSKALEAWGGVEQLRAVVSVPASISLGKCQPTLRKGEKGEYVKKLQKSLQTAGLYPGEIHGYFEDQTELAVKKFQRANRLNESGTVDQASWDILDR</sequence>
<proteinExistence type="predicted"/>
<evidence type="ECO:0000256" key="7">
    <source>
        <dbReference type="ARBA" id="ARBA00023326"/>
    </source>
</evidence>
<reference evidence="9 10" key="1">
    <citation type="submission" date="2024-09" db="EMBL/GenBank/DDBJ databases">
        <authorList>
            <person name="Sun Q."/>
            <person name="Mori K."/>
        </authorList>
    </citation>
    <scope>NUCLEOTIDE SEQUENCE [LARGE SCALE GENOMIC DNA]</scope>
    <source>
        <strain evidence="9 10">CCM 7759</strain>
    </source>
</reference>
<protein>
    <submittedName>
        <fullName evidence="9">Peptidoglycan-binding protein</fullName>
    </submittedName>
</protein>